<gene>
    <name evidence="2" type="ORF">B0J15DRAFT_60979</name>
</gene>
<accession>A0A9P9H1W8</accession>
<dbReference type="AlphaFoldDB" id="A0A9P9H1W8"/>
<evidence type="ECO:0000313" key="3">
    <source>
        <dbReference type="Proteomes" id="UP000736672"/>
    </source>
</evidence>
<organism evidence="2 3">
    <name type="scientific">Fusarium solani</name>
    <name type="common">Filamentous fungus</name>
    <dbReference type="NCBI Taxonomy" id="169388"/>
    <lineage>
        <taxon>Eukaryota</taxon>
        <taxon>Fungi</taxon>
        <taxon>Dikarya</taxon>
        <taxon>Ascomycota</taxon>
        <taxon>Pezizomycotina</taxon>
        <taxon>Sordariomycetes</taxon>
        <taxon>Hypocreomycetidae</taxon>
        <taxon>Hypocreales</taxon>
        <taxon>Nectriaceae</taxon>
        <taxon>Fusarium</taxon>
        <taxon>Fusarium solani species complex</taxon>
    </lineage>
</organism>
<sequence length="242" mass="27323">MTETTRRSLDKDPVPHASPQSAQETPDEIPSNEIKTLTSTTRHSHDSSVQASLPQSAPPSDSLDELLSQEVLEIICLDQAILRSSVDPAFYIKMLKTTSKDIFMGCIASGIEGFDGLPYRGGNVSKDYIKYLQRRFGLRKCPRNKQPNPDPPDSRRSISCSDEVYEHVLVFTAQEFGRLGYTLPANMSHELPKHLTLLISLCEDLEDRRMRGEDIGTSKSELDRRIQTLREKYSLLFPDQHS</sequence>
<dbReference type="EMBL" id="JAGTJS010000014">
    <property type="protein sequence ID" value="KAH7248362.1"/>
    <property type="molecule type" value="Genomic_DNA"/>
</dbReference>
<feature type="compositionally biased region" description="Basic and acidic residues" evidence="1">
    <location>
        <begin position="1"/>
        <end position="14"/>
    </location>
</feature>
<dbReference type="OrthoDB" id="10341494at2759"/>
<proteinExistence type="predicted"/>
<evidence type="ECO:0000256" key="1">
    <source>
        <dbReference type="SAM" id="MobiDB-lite"/>
    </source>
</evidence>
<protein>
    <submittedName>
        <fullName evidence="2">Uncharacterized protein</fullName>
    </submittedName>
</protein>
<name>A0A9P9H1W8_FUSSL</name>
<comment type="caution">
    <text evidence="2">The sequence shown here is derived from an EMBL/GenBank/DDBJ whole genome shotgun (WGS) entry which is preliminary data.</text>
</comment>
<feature type="region of interest" description="Disordered" evidence="1">
    <location>
        <begin position="1"/>
        <end position="62"/>
    </location>
</feature>
<feature type="compositionally biased region" description="Polar residues" evidence="1">
    <location>
        <begin position="33"/>
        <end position="59"/>
    </location>
</feature>
<reference evidence="2" key="1">
    <citation type="journal article" date="2021" name="Nat. Commun.">
        <title>Genetic determinants of endophytism in the Arabidopsis root mycobiome.</title>
        <authorList>
            <person name="Mesny F."/>
            <person name="Miyauchi S."/>
            <person name="Thiergart T."/>
            <person name="Pickel B."/>
            <person name="Atanasova L."/>
            <person name="Karlsson M."/>
            <person name="Huettel B."/>
            <person name="Barry K.W."/>
            <person name="Haridas S."/>
            <person name="Chen C."/>
            <person name="Bauer D."/>
            <person name="Andreopoulos W."/>
            <person name="Pangilinan J."/>
            <person name="LaButti K."/>
            <person name="Riley R."/>
            <person name="Lipzen A."/>
            <person name="Clum A."/>
            <person name="Drula E."/>
            <person name="Henrissat B."/>
            <person name="Kohler A."/>
            <person name="Grigoriev I.V."/>
            <person name="Martin F.M."/>
            <person name="Hacquard S."/>
        </authorList>
    </citation>
    <scope>NUCLEOTIDE SEQUENCE</scope>
    <source>
        <strain evidence="2">FSSC 5 MPI-SDFR-AT-0091</strain>
    </source>
</reference>
<keyword evidence="3" id="KW-1185">Reference proteome</keyword>
<dbReference type="Proteomes" id="UP000736672">
    <property type="component" value="Unassembled WGS sequence"/>
</dbReference>
<evidence type="ECO:0000313" key="2">
    <source>
        <dbReference type="EMBL" id="KAH7248362.1"/>
    </source>
</evidence>